<name>A0A0G1ME54_9BACT</name>
<evidence type="ECO:0000313" key="3">
    <source>
        <dbReference type="Proteomes" id="UP000033999"/>
    </source>
</evidence>
<protein>
    <submittedName>
        <fullName evidence="2">Uncharacterized protein</fullName>
    </submittedName>
</protein>
<evidence type="ECO:0000256" key="1">
    <source>
        <dbReference type="SAM" id="Phobius"/>
    </source>
</evidence>
<keyword evidence="1" id="KW-1133">Transmembrane helix</keyword>
<organism evidence="2 3">
    <name type="scientific">Candidatus Magasanikbacteria bacterium GW2011_GWA2_45_39</name>
    <dbReference type="NCBI Taxonomy" id="1619041"/>
    <lineage>
        <taxon>Bacteria</taxon>
        <taxon>Candidatus Magasanikiibacteriota</taxon>
    </lineage>
</organism>
<keyword evidence="1" id="KW-0472">Membrane</keyword>
<dbReference type="Proteomes" id="UP000033999">
    <property type="component" value="Unassembled WGS sequence"/>
</dbReference>
<evidence type="ECO:0000313" key="2">
    <source>
        <dbReference type="EMBL" id="KKU06544.1"/>
    </source>
</evidence>
<dbReference type="AlphaFoldDB" id="A0A0G1ME54"/>
<gene>
    <name evidence="2" type="ORF">UX10_C0029G0009</name>
</gene>
<reference evidence="2 3" key="1">
    <citation type="journal article" date="2015" name="Nature">
        <title>rRNA introns, odd ribosomes, and small enigmatic genomes across a large radiation of phyla.</title>
        <authorList>
            <person name="Brown C.T."/>
            <person name="Hug L.A."/>
            <person name="Thomas B.C."/>
            <person name="Sharon I."/>
            <person name="Castelle C.J."/>
            <person name="Singh A."/>
            <person name="Wilkins M.J."/>
            <person name="Williams K.H."/>
            <person name="Banfield J.F."/>
        </authorList>
    </citation>
    <scope>NUCLEOTIDE SEQUENCE [LARGE SCALE GENOMIC DNA]</scope>
</reference>
<dbReference type="EMBL" id="LCKX01000029">
    <property type="protein sequence ID" value="KKU06544.1"/>
    <property type="molecule type" value="Genomic_DNA"/>
</dbReference>
<proteinExistence type="predicted"/>
<feature type="transmembrane region" description="Helical" evidence="1">
    <location>
        <begin position="6"/>
        <end position="26"/>
    </location>
</feature>
<accession>A0A0G1ME54</accession>
<sequence>MDTSELLLNGFGAFAGAFFAFLFLRLGEFLTKVYERQVKHYNSLVNLEVQLNEIGGIIHDDLYILPPFIKTIKLGHVYFNNLHTLKIDRNHYENLCNLALLNELFSYNYQIRKINDDIETMSSGYQDIKNALIQRNITPQEYKVNADVLSENLEYIRLFLVNFQEKTINLIARIRIHIKHDQPLGARLMRPFISAVRYKLKEEDIKKETKMLKLEIEESVKKSSADIKKILS</sequence>
<keyword evidence="1" id="KW-0812">Transmembrane</keyword>
<comment type="caution">
    <text evidence="2">The sequence shown here is derived from an EMBL/GenBank/DDBJ whole genome shotgun (WGS) entry which is preliminary data.</text>
</comment>